<dbReference type="RefSeq" id="XP_015952489.1">
    <property type="nucleotide sequence ID" value="XM_016097003.3"/>
</dbReference>
<reference evidence="2" key="2">
    <citation type="submission" date="2025-08" db="UniProtKB">
        <authorList>
            <consortium name="RefSeq"/>
        </authorList>
    </citation>
    <scope>IDENTIFICATION</scope>
    <source>
        <tissue evidence="2">Whole plant</tissue>
    </source>
</reference>
<accession>A0A6P4CMB0</accession>
<reference evidence="1" key="1">
    <citation type="journal article" date="2016" name="Nat. Genet.">
        <title>The genome sequences of Arachis duranensis and Arachis ipaensis, the diploid ancestors of cultivated peanut.</title>
        <authorList>
            <person name="Bertioli D.J."/>
            <person name="Cannon S.B."/>
            <person name="Froenicke L."/>
            <person name="Huang G."/>
            <person name="Farmer A.D."/>
            <person name="Cannon E.K."/>
            <person name="Liu X."/>
            <person name="Gao D."/>
            <person name="Clevenger J."/>
            <person name="Dash S."/>
            <person name="Ren L."/>
            <person name="Moretzsohn M.C."/>
            <person name="Shirasawa K."/>
            <person name="Huang W."/>
            <person name="Vidigal B."/>
            <person name="Abernathy B."/>
            <person name="Chu Y."/>
            <person name="Niederhuth C.E."/>
            <person name="Umale P."/>
            <person name="Araujo A.C."/>
            <person name="Kozik A."/>
            <person name="Kim K.D."/>
            <person name="Burow M.D."/>
            <person name="Varshney R.K."/>
            <person name="Wang X."/>
            <person name="Zhang X."/>
            <person name="Barkley N."/>
            <person name="Guimaraes P.M."/>
            <person name="Isobe S."/>
            <person name="Guo B."/>
            <person name="Liao B."/>
            <person name="Stalker H.T."/>
            <person name="Schmitz R.J."/>
            <person name="Scheffler B.E."/>
            <person name="Leal-Bertioli S.C."/>
            <person name="Xun X."/>
            <person name="Jackson S.A."/>
            <person name="Michelmore R."/>
            <person name="Ozias-Akins P."/>
        </authorList>
    </citation>
    <scope>NUCLEOTIDE SEQUENCE [LARGE SCALE GENOMIC DNA]</scope>
    <source>
        <strain evidence="1">cv. V14167</strain>
    </source>
</reference>
<dbReference type="KEGG" id="adu:107477037"/>
<evidence type="ECO:0000313" key="1">
    <source>
        <dbReference type="Proteomes" id="UP000515211"/>
    </source>
</evidence>
<evidence type="ECO:0000313" key="2">
    <source>
        <dbReference type="RefSeq" id="XP_015952489.1"/>
    </source>
</evidence>
<protein>
    <submittedName>
        <fullName evidence="2">Uncharacterized protein LOC107477037</fullName>
    </submittedName>
</protein>
<dbReference type="AlphaFoldDB" id="A0A6P4CMB0"/>
<organism evidence="1 2">
    <name type="scientific">Arachis duranensis</name>
    <name type="common">Wild peanut</name>
    <dbReference type="NCBI Taxonomy" id="130453"/>
    <lineage>
        <taxon>Eukaryota</taxon>
        <taxon>Viridiplantae</taxon>
        <taxon>Streptophyta</taxon>
        <taxon>Embryophyta</taxon>
        <taxon>Tracheophyta</taxon>
        <taxon>Spermatophyta</taxon>
        <taxon>Magnoliopsida</taxon>
        <taxon>eudicotyledons</taxon>
        <taxon>Gunneridae</taxon>
        <taxon>Pentapetalae</taxon>
        <taxon>rosids</taxon>
        <taxon>fabids</taxon>
        <taxon>Fabales</taxon>
        <taxon>Fabaceae</taxon>
        <taxon>Papilionoideae</taxon>
        <taxon>50 kb inversion clade</taxon>
        <taxon>dalbergioids sensu lato</taxon>
        <taxon>Dalbergieae</taxon>
        <taxon>Pterocarpus clade</taxon>
        <taxon>Arachis</taxon>
    </lineage>
</organism>
<name>A0A6P4CMB0_ARADU</name>
<dbReference type="Proteomes" id="UP000515211">
    <property type="component" value="Chromosome 3"/>
</dbReference>
<dbReference type="GeneID" id="107477037"/>
<sequence>MLQEEAEGHHNMISACSDGPIYQNDAAGPSNMVEGLPRSNEAVGISNSGLETCIKEIHEKFDELSILEELRNEERQWLEYCGRKNKMNDWLKKVEGLKEEAAQILLHHDALQDPQKEIDDLESKLTKLYREMPRKISFFDS</sequence>
<keyword evidence="1" id="KW-1185">Reference proteome</keyword>
<proteinExistence type="predicted"/>
<gene>
    <name evidence="2" type="primary">LOC107477037</name>
</gene>